<organism evidence="4 5">
    <name type="scientific">Phytophthora kernoviae</name>
    <dbReference type="NCBI Taxonomy" id="325452"/>
    <lineage>
        <taxon>Eukaryota</taxon>
        <taxon>Sar</taxon>
        <taxon>Stramenopiles</taxon>
        <taxon>Oomycota</taxon>
        <taxon>Peronosporomycetes</taxon>
        <taxon>Peronosporales</taxon>
        <taxon>Peronosporaceae</taxon>
        <taxon>Phytophthora</taxon>
    </lineage>
</organism>
<gene>
    <name evidence="3" type="ORF">BBJ29_000991</name>
    <name evidence="4" type="ORF">BBP00_00002197</name>
</gene>
<dbReference type="EMBL" id="MBDO02000036">
    <property type="protein sequence ID" value="RLN66443.1"/>
    <property type="molecule type" value="Genomic_DNA"/>
</dbReference>
<evidence type="ECO:0000313" key="5">
    <source>
        <dbReference type="Proteomes" id="UP000277300"/>
    </source>
</evidence>
<dbReference type="Proteomes" id="UP000284657">
    <property type="component" value="Unassembled WGS sequence"/>
</dbReference>
<evidence type="ECO:0000313" key="6">
    <source>
        <dbReference type="Proteomes" id="UP000284657"/>
    </source>
</evidence>
<evidence type="ECO:0000256" key="2">
    <source>
        <dbReference type="SAM" id="MobiDB-lite"/>
    </source>
</evidence>
<feature type="region of interest" description="Disordered" evidence="2">
    <location>
        <begin position="276"/>
        <end position="295"/>
    </location>
</feature>
<dbReference type="AlphaFoldDB" id="A0A3F2RY35"/>
<comment type="caution">
    <text evidence="4">The sequence shown here is derived from an EMBL/GenBank/DDBJ whole genome shotgun (WGS) entry which is preliminary data.</text>
</comment>
<keyword evidence="1" id="KW-0175">Coiled coil</keyword>
<reference evidence="5 6" key="1">
    <citation type="submission" date="2018-07" db="EMBL/GenBank/DDBJ databases">
        <title>Genome sequencing of oomycete isolates from Chile give support for New Zealand origin for Phytophthora kernoviae and make available the first Nothophytophthora sp. genome.</title>
        <authorList>
            <person name="Studholme D.J."/>
            <person name="Sanfuentes E."/>
            <person name="Panda P."/>
            <person name="Hill R."/>
            <person name="Sambles C."/>
            <person name="Grant M."/>
            <person name="Williams N.M."/>
            <person name="Mcdougal R.L."/>
        </authorList>
    </citation>
    <scope>NUCLEOTIDE SEQUENCE [LARGE SCALE GENOMIC DNA]</scope>
    <source>
        <strain evidence="4">Chile6</strain>
        <strain evidence="3">Chile7</strain>
    </source>
</reference>
<dbReference type="Proteomes" id="UP000277300">
    <property type="component" value="Unassembled WGS sequence"/>
</dbReference>
<feature type="coiled-coil region" evidence="1">
    <location>
        <begin position="52"/>
        <end position="258"/>
    </location>
</feature>
<accession>A0A3F2RY35</accession>
<proteinExistence type="predicted"/>
<dbReference type="OrthoDB" id="123929at2759"/>
<evidence type="ECO:0000313" key="3">
    <source>
        <dbReference type="EMBL" id="RLN50426.1"/>
    </source>
</evidence>
<dbReference type="EMBL" id="MBAD02002026">
    <property type="protein sequence ID" value="RLN50426.1"/>
    <property type="molecule type" value="Genomic_DNA"/>
</dbReference>
<name>A0A3F2RY35_9STRA</name>
<evidence type="ECO:0000256" key="1">
    <source>
        <dbReference type="SAM" id="Coils"/>
    </source>
</evidence>
<evidence type="ECO:0000313" key="4">
    <source>
        <dbReference type="EMBL" id="RLN66443.1"/>
    </source>
</evidence>
<protein>
    <submittedName>
        <fullName evidence="4">Uncharacterized protein</fullName>
    </submittedName>
</protein>
<sequence length="295" mass="34627">MSEEIANVKAQNMRIQQQKADITVKVVQITLDFETARSQWAQDIRECEKRVEQRYEKQVFEAEQQHEQAADAMQQQMAQFRTELDMKVARQRVAAQVACKAGELKREQLEHDLQRMRLKLSKQKLKLEKKARDLVANARKQHEKPVAALERELEGFAERLESVLVREQDAIARIKRSEENVGRLQHQVSQLQVANAELERERDAYGHLCKELETDKDKLKTDFEHRKCELEQLMTQQVEAAEARVHAYEQLLQQLNSVKQENWNLSLALHVTETTNQQQHRYPQQCAPSRTNSFY</sequence>